<evidence type="ECO:0000313" key="3">
    <source>
        <dbReference type="Proteomes" id="UP000652761"/>
    </source>
</evidence>
<gene>
    <name evidence="2" type="ORF">Taro_042001</name>
</gene>
<reference evidence="2" key="1">
    <citation type="submission" date="2017-07" db="EMBL/GenBank/DDBJ databases">
        <title>Taro Niue Genome Assembly and Annotation.</title>
        <authorList>
            <person name="Atibalentja N."/>
            <person name="Keating K."/>
            <person name="Fields C.J."/>
        </authorList>
    </citation>
    <scope>NUCLEOTIDE SEQUENCE</scope>
    <source>
        <strain evidence="2">Niue_2</strain>
        <tissue evidence="2">Leaf</tissue>
    </source>
</reference>
<sequence length="183" mass="20404">MEVDADPKVKTFKRRVQKKLLKSGQPVFPSQPLTISSPPTNPTPPPPATTDPTPPLIVEQPPPPPSQPEAQPPSTSQPVAQPPSPSTTSLSLYPLKFFDLFDNLLKELQIKYNMMKQFNEARFRMGLPDLCRHTIHWLRNGLLGGTVSVDTQSSCVDTTGHFFLHYLLDAWAVSTPLKLCRHN</sequence>
<dbReference type="AlphaFoldDB" id="A0A843WXE7"/>
<proteinExistence type="predicted"/>
<feature type="region of interest" description="Disordered" evidence="1">
    <location>
        <begin position="1"/>
        <end position="87"/>
    </location>
</feature>
<dbReference type="EMBL" id="NMUH01004298">
    <property type="protein sequence ID" value="MQM09135.1"/>
    <property type="molecule type" value="Genomic_DNA"/>
</dbReference>
<dbReference type="Proteomes" id="UP000652761">
    <property type="component" value="Unassembled WGS sequence"/>
</dbReference>
<keyword evidence="3" id="KW-1185">Reference proteome</keyword>
<protein>
    <submittedName>
        <fullName evidence="2">Uncharacterized protein</fullName>
    </submittedName>
</protein>
<feature type="compositionally biased region" description="Basic residues" evidence="1">
    <location>
        <begin position="10"/>
        <end position="21"/>
    </location>
</feature>
<evidence type="ECO:0000313" key="2">
    <source>
        <dbReference type="EMBL" id="MQM09135.1"/>
    </source>
</evidence>
<accession>A0A843WXE7</accession>
<name>A0A843WXE7_COLES</name>
<organism evidence="2 3">
    <name type="scientific">Colocasia esculenta</name>
    <name type="common">Wild taro</name>
    <name type="synonym">Arum esculentum</name>
    <dbReference type="NCBI Taxonomy" id="4460"/>
    <lineage>
        <taxon>Eukaryota</taxon>
        <taxon>Viridiplantae</taxon>
        <taxon>Streptophyta</taxon>
        <taxon>Embryophyta</taxon>
        <taxon>Tracheophyta</taxon>
        <taxon>Spermatophyta</taxon>
        <taxon>Magnoliopsida</taxon>
        <taxon>Liliopsida</taxon>
        <taxon>Araceae</taxon>
        <taxon>Aroideae</taxon>
        <taxon>Colocasieae</taxon>
        <taxon>Colocasia</taxon>
    </lineage>
</organism>
<evidence type="ECO:0000256" key="1">
    <source>
        <dbReference type="SAM" id="MobiDB-lite"/>
    </source>
</evidence>
<comment type="caution">
    <text evidence="2">The sequence shown here is derived from an EMBL/GenBank/DDBJ whole genome shotgun (WGS) entry which is preliminary data.</text>
</comment>
<feature type="compositionally biased region" description="Pro residues" evidence="1">
    <location>
        <begin position="39"/>
        <end position="71"/>
    </location>
</feature>